<dbReference type="RefSeq" id="WP_345317824.1">
    <property type="nucleotide sequence ID" value="NZ_BAABLF010000030.1"/>
</dbReference>
<accession>A0ABP9SE06</accession>
<gene>
    <name evidence="1" type="ORF">GCM10025772_28270</name>
</gene>
<dbReference type="Gene3D" id="2.50.20.10">
    <property type="entry name" value="Lipoprotein localisation LolA/LolB/LppX"/>
    <property type="match status" value="1"/>
</dbReference>
<dbReference type="EMBL" id="BAABLF010000030">
    <property type="protein sequence ID" value="GAA5194712.1"/>
    <property type="molecule type" value="Genomic_DNA"/>
</dbReference>
<evidence type="ECO:0000313" key="1">
    <source>
        <dbReference type="EMBL" id="GAA5194712.1"/>
    </source>
</evidence>
<organism evidence="1 2">
    <name type="scientific">Ferrimonas gelatinilytica</name>
    <dbReference type="NCBI Taxonomy" id="1255257"/>
    <lineage>
        <taxon>Bacteria</taxon>
        <taxon>Pseudomonadati</taxon>
        <taxon>Pseudomonadota</taxon>
        <taxon>Gammaproteobacteria</taxon>
        <taxon>Alteromonadales</taxon>
        <taxon>Ferrimonadaceae</taxon>
        <taxon>Ferrimonas</taxon>
    </lineage>
</organism>
<evidence type="ECO:0008006" key="3">
    <source>
        <dbReference type="Google" id="ProtNLM"/>
    </source>
</evidence>
<sequence>MDNIANNPSSRFICLALFVIIAIAAYGSEIVEPNPEQWLMEAEAAYDRVESYTAIFHKQQRIAGELLDEETIFLKFRKQPYSLYMKWVTEPYKGSELLYVVGWNKGRIKAHRGGFFSFIVRNLAPNDPKLMENDLRPVTSTGVGFLLQTVAINMRKAIKAGVLTFTDHGKESVYGRDTQVMVIDILPNENAEDYDGARFVINQDVESKILIRIRVYDRKGQLIENYGYENLNLDARLSDADFDPKRPEYDF</sequence>
<protein>
    <recommendedName>
        <fullName evidence="3">DUF1571 domain-containing protein</fullName>
    </recommendedName>
</protein>
<name>A0ABP9SE06_9GAMM</name>
<evidence type="ECO:0000313" key="2">
    <source>
        <dbReference type="Proteomes" id="UP001501600"/>
    </source>
</evidence>
<reference evidence="2" key="1">
    <citation type="journal article" date="2019" name="Int. J. Syst. Evol. Microbiol.">
        <title>The Global Catalogue of Microorganisms (GCM) 10K type strain sequencing project: providing services to taxonomists for standard genome sequencing and annotation.</title>
        <authorList>
            <consortium name="The Broad Institute Genomics Platform"/>
            <consortium name="The Broad Institute Genome Sequencing Center for Infectious Disease"/>
            <person name="Wu L."/>
            <person name="Ma J."/>
        </authorList>
    </citation>
    <scope>NUCLEOTIDE SEQUENCE [LARGE SCALE GENOMIC DNA]</scope>
    <source>
        <strain evidence="2">JCM 18720</strain>
    </source>
</reference>
<dbReference type="InterPro" id="IPR011465">
    <property type="entry name" value="DUF1571"/>
</dbReference>
<dbReference type="Proteomes" id="UP001501600">
    <property type="component" value="Unassembled WGS sequence"/>
</dbReference>
<comment type="caution">
    <text evidence="1">The sequence shown here is derived from an EMBL/GenBank/DDBJ whole genome shotgun (WGS) entry which is preliminary data.</text>
</comment>
<proteinExistence type="predicted"/>
<dbReference type="Pfam" id="PF07608">
    <property type="entry name" value="DUF1571"/>
    <property type="match status" value="1"/>
</dbReference>
<keyword evidence="2" id="KW-1185">Reference proteome</keyword>